<dbReference type="RefSeq" id="WP_337107006.1">
    <property type="nucleotide sequence ID" value="NZ_JAPYKS010000010.1"/>
</dbReference>
<dbReference type="Proteomes" id="UP001387293">
    <property type="component" value="Unassembled WGS sequence"/>
</dbReference>
<comment type="caution">
    <text evidence="2">The sequence shown here is derived from an EMBL/GenBank/DDBJ whole genome shotgun (WGS) entry which is preliminary data.</text>
</comment>
<gene>
    <name evidence="2" type="ORF">O7A60_15250</name>
</gene>
<evidence type="ECO:0000313" key="3">
    <source>
        <dbReference type="Proteomes" id="UP001387293"/>
    </source>
</evidence>
<evidence type="ECO:0000313" key="2">
    <source>
        <dbReference type="EMBL" id="MEI9410123.1"/>
    </source>
</evidence>
<dbReference type="SUPFAM" id="SSF141371">
    <property type="entry name" value="PilZ domain-like"/>
    <property type="match status" value="1"/>
</dbReference>
<reference evidence="2 3" key="1">
    <citation type="submission" date="2022-12" db="EMBL/GenBank/DDBJ databases">
        <authorList>
            <person name="Muema E."/>
        </authorList>
    </citation>
    <scope>NUCLEOTIDE SEQUENCE [LARGE SCALE GENOMIC DNA]</scope>
    <source>
        <strain evidence="3">1326</strain>
    </source>
</reference>
<proteinExistence type="predicted"/>
<dbReference type="InterPro" id="IPR009875">
    <property type="entry name" value="PilZ_domain"/>
</dbReference>
<name>A0ABU8KXX0_9HYPH</name>
<accession>A0ABU8KXX0</accession>
<dbReference type="EMBL" id="JAPYKS010000010">
    <property type="protein sequence ID" value="MEI9410123.1"/>
    <property type="molecule type" value="Genomic_DNA"/>
</dbReference>
<dbReference type="Pfam" id="PF07238">
    <property type="entry name" value="PilZ"/>
    <property type="match status" value="1"/>
</dbReference>
<evidence type="ECO:0000259" key="1">
    <source>
        <dbReference type="Pfam" id="PF07238"/>
    </source>
</evidence>
<organism evidence="2 3">
    <name type="scientific">Mesorhizobium salmacidum</name>
    <dbReference type="NCBI Taxonomy" id="3015171"/>
    <lineage>
        <taxon>Bacteria</taxon>
        <taxon>Pseudomonadati</taxon>
        <taxon>Pseudomonadota</taxon>
        <taxon>Alphaproteobacteria</taxon>
        <taxon>Hyphomicrobiales</taxon>
        <taxon>Phyllobacteriaceae</taxon>
        <taxon>Mesorhizobium</taxon>
    </lineage>
</organism>
<keyword evidence="3" id="KW-1185">Reference proteome</keyword>
<feature type="domain" description="PilZ" evidence="1">
    <location>
        <begin position="11"/>
        <end position="87"/>
    </location>
</feature>
<sequence>MIDKPSDPPVERRTHLREVVLKDAFIITQDGEIGCAVRNQHEHGAELRVAAGAKVPDNFRLRVPLDGATYRAEVRWRKGERLGIQIHGDFSLKIR</sequence>
<protein>
    <submittedName>
        <fullName evidence="2">PilZ domain-containing protein</fullName>
    </submittedName>
</protein>